<dbReference type="EMBL" id="JBHLVF010000011">
    <property type="protein sequence ID" value="MFC0391650.1"/>
    <property type="molecule type" value="Genomic_DNA"/>
</dbReference>
<dbReference type="SUPFAM" id="SSF48208">
    <property type="entry name" value="Six-hairpin glycosidases"/>
    <property type="match status" value="1"/>
</dbReference>
<name>A0ABV6J6Y6_9BACL</name>
<sequence>MSKRTARLQFETSDERLLASFEWAKQQALSYVFEDDPVGQWYEAALPGREAFCMRDVAHHAAGAQLLGLAEHTKNMLHKFAMNISPNRDWCSYWEINRWDKPASVDYLNDKDFWYNLPANFDVLYCCYRMYLWTGDSAYLEDQAFNRFYESTVTSYVQAWDKDGDGMLEHLPEYGRRGIASYIEENIGNSDIRIGADLIAAQFAAYRAYAAILSLKNENDRSVVFAEQARLLQQRFHHQWINPANGKYYAAMFQDMSQTDEWNNVMLGFFGIASDDRATRNLLDDITYWSYFDKVPLIEMMSYVPEVLYKYG</sequence>
<reference evidence="1 2" key="1">
    <citation type="submission" date="2024-09" db="EMBL/GenBank/DDBJ databases">
        <authorList>
            <person name="Sun Q."/>
            <person name="Mori K."/>
        </authorList>
    </citation>
    <scope>NUCLEOTIDE SEQUENCE [LARGE SCALE GENOMIC DNA]</scope>
    <source>
        <strain evidence="1 2">CCM 4839</strain>
    </source>
</reference>
<evidence type="ECO:0000313" key="2">
    <source>
        <dbReference type="Proteomes" id="UP001589818"/>
    </source>
</evidence>
<comment type="caution">
    <text evidence="1">The sequence shown here is derived from an EMBL/GenBank/DDBJ whole genome shotgun (WGS) entry which is preliminary data.</text>
</comment>
<dbReference type="RefSeq" id="WP_204819708.1">
    <property type="nucleotide sequence ID" value="NZ_JANHOF010000006.1"/>
</dbReference>
<organism evidence="1 2">
    <name type="scientific">Paenibacillus mendelii</name>
    <dbReference type="NCBI Taxonomy" id="206163"/>
    <lineage>
        <taxon>Bacteria</taxon>
        <taxon>Bacillati</taxon>
        <taxon>Bacillota</taxon>
        <taxon>Bacilli</taxon>
        <taxon>Bacillales</taxon>
        <taxon>Paenibacillaceae</taxon>
        <taxon>Paenibacillus</taxon>
    </lineage>
</organism>
<dbReference type="Gene3D" id="1.50.10.10">
    <property type="match status" value="1"/>
</dbReference>
<dbReference type="InterPro" id="IPR008928">
    <property type="entry name" value="6-hairpin_glycosidase_sf"/>
</dbReference>
<evidence type="ECO:0000313" key="1">
    <source>
        <dbReference type="EMBL" id="MFC0391650.1"/>
    </source>
</evidence>
<dbReference type="InterPro" id="IPR012341">
    <property type="entry name" value="6hp_glycosidase-like_sf"/>
</dbReference>
<evidence type="ECO:0008006" key="3">
    <source>
        <dbReference type="Google" id="ProtNLM"/>
    </source>
</evidence>
<gene>
    <name evidence="1" type="ORF">ACFFJ8_09700</name>
</gene>
<proteinExistence type="predicted"/>
<keyword evidence="2" id="KW-1185">Reference proteome</keyword>
<protein>
    <recommendedName>
        <fullName evidence="3">Alpha-L-rhamnosidase six-hairpin glycosidase domain-containing protein</fullName>
    </recommendedName>
</protein>
<accession>A0ABV6J6Y6</accession>
<dbReference type="Proteomes" id="UP001589818">
    <property type="component" value="Unassembled WGS sequence"/>
</dbReference>